<dbReference type="Proteomes" id="UP000722485">
    <property type="component" value="Unassembled WGS sequence"/>
</dbReference>
<evidence type="ECO:0000313" key="2">
    <source>
        <dbReference type="EMBL" id="KAF7551495.1"/>
    </source>
</evidence>
<feature type="chain" id="PRO_5040480947" description="Secreted protein" evidence="1">
    <location>
        <begin position="23"/>
        <end position="158"/>
    </location>
</feature>
<evidence type="ECO:0000256" key="1">
    <source>
        <dbReference type="SAM" id="SignalP"/>
    </source>
</evidence>
<organism evidence="2 3">
    <name type="scientific">Cylindrodendrum hubeiense</name>
    <dbReference type="NCBI Taxonomy" id="595255"/>
    <lineage>
        <taxon>Eukaryota</taxon>
        <taxon>Fungi</taxon>
        <taxon>Dikarya</taxon>
        <taxon>Ascomycota</taxon>
        <taxon>Pezizomycotina</taxon>
        <taxon>Sordariomycetes</taxon>
        <taxon>Hypocreomycetidae</taxon>
        <taxon>Hypocreales</taxon>
        <taxon>Nectriaceae</taxon>
        <taxon>Cylindrodendrum</taxon>
    </lineage>
</organism>
<keyword evidence="1" id="KW-0732">Signal</keyword>
<evidence type="ECO:0000313" key="3">
    <source>
        <dbReference type="Proteomes" id="UP000722485"/>
    </source>
</evidence>
<feature type="signal peptide" evidence="1">
    <location>
        <begin position="1"/>
        <end position="22"/>
    </location>
</feature>
<sequence>MFKATLLVLVATHGLCNPVGQATKPIIKHFAWNEFAENTGINEKLYIRTPSKGVDETFECTPGPGPNRLSCPSAISAWDNLAEDSYLHVNESECISATKDLCRTVVCAPLGDLKIHIEEIVGRMWDPLSIRCVLGGTGGILQSDDSTFVLEMGKPKSV</sequence>
<dbReference type="AlphaFoldDB" id="A0A9P5HFU5"/>
<proteinExistence type="predicted"/>
<keyword evidence="3" id="KW-1185">Reference proteome</keyword>
<evidence type="ECO:0008006" key="4">
    <source>
        <dbReference type="Google" id="ProtNLM"/>
    </source>
</evidence>
<protein>
    <recommendedName>
        <fullName evidence="4">Secreted protein</fullName>
    </recommendedName>
</protein>
<comment type="caution">
    <text evidence="2">The sequence shown here is derived from an EMBL/GenBank/DDBJ whole genome shotgun (WGS) entry which is preliminary data.</text>
</comment>
<accession>A0A9P5HFU5</accession>
<reference evidence="2" key="1">
    <citation type="submission" date="2020-03" db="EMBL/GenBank/DDBJ databases">
        <title>Draft Genome Sequence of Cylindrodendrum hubeiense.</title>
        <authorList>
            <person name="Buettner E."/>
            <person name="Kellner H."/>
        </authorList>
    </citation>
    <scope>NUCLEOTIDE SEQUENCE</scope>
    <source>
        <strain evidence="2">IHI 201604</strain>
    </source>
</reference>
<gene>
    <name evidence="2" type="ORF">G7Z17_g4991</name>
</gene>
<dbReference type="OrthoDB" id="4891219at2759"/>
<name>A0A9P5HFU5_9HYPO</name>
<dbReference type="EMBL" id="JAANBB010000077">
    <property type="protein sequence ID" value="KAF7551495.1"/>
    <property type="molecule type" value="Genomic_DNA"/>
</dbReference>